<feature type="transmembrane region" description="Helical" evidence="2">
    <location>
        <begin position="217"/>
        <end position="236"/>
    </location>
</feature>
<evidence type="ECO:0000313" key="3">
    <source>
        <dbReference type="EMBL" id="WMW21827.1"/>
    </source>
</evidence>
<dbReference type="Proteomes" id="UP001183006">
    <property type="component" value="Chromosome"/>
</dbReference>
<gene>
    <name evidence="3" type="ORF">RE476_10665</name>
</gene>
<feature type="region of interest" description="Disordered" evidence="1">
    <location>
        <begin position="106"/>
        <end position="135"/>
    </location>
</feature>
<name>A0AA51YGB9_9EURY</name>
<reference evidence="3" key="1">
    <citation type="submission" date="2023-08" db="EMBL/GenBank/DDBJ databases">
        <title>Methanolobus mangrovi sp. nov. and Methanolobus sediminis sp. nov, two novel methylotrophic methanogens isolated from mangrove sediments in China.</title>
        <authorList>
            <person name="Zhou J."/>
        </authorList>
    </citation>
    <scope>NUCLEOTIDE SEQUENCE</scope>
    <source>
        <strain evidence="3">FTZ2</strain>
    </source>
</reference>
<feature type="compositionally biased region" description="Polar residues" evidence="1">
    <location>
        <begin position="106"/>
        <end position="124"/>
    </location>
</feature>
<evidence type="ECO:0000256" key="1">
    <source>
        <dbReference type="SAM" id="MobiDB-lite"/>
    </source>
</evidence>
<feature type="compositionally biased region" description="Basic and acidic residues" evidence="1">
    <location>
        <begin position="196"/>
        <end position="209"/>
    </location>
</feature>
<dbReference type="AlphaFoldDB" id="A0AA51YGB9"/>
<protein>
    <submittedName>
        <fullName evidence="3">Uncharacterized protein</fullName>
    </submittedName>
</protein>
<evidence type="ECO:0000256" key="2">
    <source>
        <dbReference type="SAM" id="Phobius"/>
    </source>
</evidence>
<feature type="compositionally biased region" description="Basic and acidic residues" evidence="1">
    <location>
        <begin position="158"/>
        <end position="169"/>
    </location>
</feature>
<dbReference type="RefSeq" id="WP_309307618.1">
    <property type="nucleotide sequence ID" value="NZ_CP133594.1"/>
</dbReference>
<dbReference type="KEGG" id="mmav:RE476_10665"/>
<organism evidence="3 4">
    <name type="scientific">Methanolobus mangrovi</name>
    <dbReference type="NCBI Taxonomy" id="3072977"/>
    <lineage>
        <taxon>Archaea</taxon>
        <taxon>Methanobacteriati</taxon>
        <taxon>Methanobacteriota</taxon>
        <taxon>Stenosarchaea group</taxon>
        <taxon>Methanomicrobia</taxon>
        <taxon>Methanosarcinales</taxon>
        <taxon>Methanosarcinaceae</taxon>
        <taxon>Methanolobus</taxon>
    </lineage>
</organism>
<dbReference type="EMBL" id="CP133594">
    <property type="protein sequence ID" value="WMW21827.1"/>
    <property type="molecule type" value="Genomic_DNA"/>
</dbReference>
<proteinExistence type="predicted"/>
<keyword evidence="2" id="KW-1133">Transmembrane helix</keyword>
<accession>A0AA51YGB9</accession>
<keyword evidence="4" id="KW-1185">Reference proteome</keyword>
<keyword evidence="2" id="KW-0472">Membrane</keyword>
<feature type="region of interest" description="Disordered" evidence="1">
    <location>
        <begin position="158"/>
        <end position="209"/>
    </location>
</feature>
<keyword evidence="2" id="KW-0812">Transmembrane</keyword>
<sequence length="377" mass="42437">MEIDIKRGYEILPDNNIVFGIRITNNTNLVISDVQVILDYNESLFKLHKDRILKLGNIPPSTALTAKFTLKPTGRIHSEKIEASIIYRDPKWEKHIVDMRPMEIQQSNTHSTRISEISQSNNNGKDAKKDGVAVGKYNRSLQDEDVARMYDRYLKEIESKQSGTEEKSEASIIPHPRNPYPSDKKLSILRSTAPPRKKEETNLEGNKKSKKEVPRQMLYILIFFIIAGSLMQVPIIKENIVGKYGIVGTNSNETELIVTNFLNAVNGSQFSIAFNMYQGEDVLVPASIQMLFSNGGIKPDSIKQIDIVSNEIEDDTAVIAVNCTVSSFNILGKETDISLIPVYFQLHDIEQGWTITSVSFSQPFNIESSKTADVIQQ</sequence>
<dbReference type="GeneID" id="84230608"/>
<evidence type="ECO:0000313" key="4">
    <source>
        <dbReference type="Proteomes" id="UP001183006"/>
    </source>
</evidence>